<evidence type="ECO:0000313" key="4">
    <source>
        <dbReference type="Proteomes" id="UP000005926"/>
    </source>
</evidence>
<evidence type="ECO:0008006" key="5">
    <source>
        <dbReference type="Google" id="ProtNLM"/>
    </source>
</evidence>
<proteinExistence type="predicted"/>
<keyword evidence="2" id="KW-0732">Signal</keyword>
<dbReference type="Gene3D" id="3.30.1830.10">
    <property type="entry name" value="YehR-like"/>
    <property type="match status" value="1"/>
</dbReference>
<feature type="compositionally biased region" description="Low complexity" evidence="1">
    <location>
        <begin position="27"/>
        <end position="46"/>
    </location>
</feature>
<keyword evidence="4" id="KW-1185">Reference proteome</keyword>
<sequence>MNKKSKVLAILFTTGLVLAGCGQKDNSTTTTTSSTTKETTTTATTTAPTTTTVATTTAATEGEKKTVLEQSDKGVTSRVIMYSKGDVLVKQTTENVYNVKEMETKATEEQIKTQLETAFAAYKGVEGISSSVEVKDGKVIQNFTIDYSKTDFAKLKELVPSFKPKDDNTVSYEVTKNFLVKEGFKEVQ</sequence>
<dbReference type="Proteomes" id="UP000005926">
    <property type="component" value="Unassembled WGS sequence"/>
</dbReference>
<dbReference type="SUPFAM" id="SSF160704">
    <property type="entry name" value="YehR-like"/>
    <property type="match status" value="1"/>
</dbReference>
<dbReference type="eggNOG" id="ENOG50349AU">
    <property type="taxonomic scope" value="Bacteria"/>
</dbReference>
<feature type="chain" id="PRO_5039074535" description="DUF1307 domain-containing protein" evidence="2">
    <location>
        <begin position="20"/>
        <end position="188"/>
    </location>
</feature>
<evidence type="ECO:0000256" key="1">
    <source>
        <dbReference type="SAM" id="MobiDB-lite"/>
    </source>
</evidence>
<dbReference type="RefSeq" id="WP_005606767.1">
    <property type="nucleotide sequence ID" value="NZ_CP102283.1"/>
</dbReference>
<accession>C8NFX1</accession>
<dbReference type="EMBL" id="ACKZ01000016">
    <property type="protein sequence ID" value="EEW37457.1"/>
    <property type="molecule type" value="Genomic_DNA"/>
</dbReference>
<dbReference type="STRING" id="638301.HMPREF0444_0816"/>
<dbReference type="AlphaFoldDB" id="C8NFX1"/>
<dbReference type="InterPro" id="IPR036699">
    <property type="entry name" value="YehR-like_sf"/>
</dbReference>
<dbReference type="GeneID" id="78412846"/>
<dbReference type="PROSITE" id="PS51257">
    <property type="entry name" value="PROKAR_LIPOPROTEIN"/>
    <property type="match status" value="1"/>
</dbReference>
<reference evidence="3 4" key="1">
    <citation type="submission" date="2009-08" db="EMBL/GenBank/DDBJ databases">
        <authorList>
            <person name="Muzny D."/>
            <person name="Qin X."/>
            <person name="Deng J."/>
            <person name="Jiang H."/>
            <person name="Liu Y."/>
            <person name="Qu J."/>
            <person name="Song X.-Z."/>
            <person name="Zhang L."/>
            <person name="Thornton R."/>
            <person name="Coyle M."/>
            <person name="Francisco L."/>
            <person name="Jackson L."/>
            <person name="Javaid M."/>
            <person name="Korchina V."/>
            <person name="Kovar C."/>
            <person name="Mata R."/>
            <person name="Mathew T."/>
            <person name="Ngo R."/>
            <person name="Nguyen L."/>
            <person name="Nguyen N."/>
            <person name="Okwuonu G."/>
            <person name="Ongeri F."/>
            <person name="Pham C."/>
            <person name="Simmons D."/>
            <person name="Wilczek-Boney K."/>
            <person name="Hale W."/>
            <person name="Jakkamsetti A."/>
            <person name="Pham P."/>
            <person name="Ruth R."/>
            <person name="San Lucas F."/>
            <person name="Warren J."/>
            <person name="Zhang J."/>
            <person name="Zhao Z."/>
            <person name="Zhou C."/>
            <person name="Zhu D."/>
            <person name="Lee S."/>
            <person name="Bess C."/>
            <person name="Blankenburg K."/>
            <person name="Forbes L."/>
            <person name="Fu Q."/>
            <person name="Gubbala S."/>
            <person name="Hirani K."/>
            <person name="Jayaseelan J.C."/>
            <person name="Lara F."/>
            <person name="Munidasa M."/>
            <person name="Palculict T."/>
            <person name="Patil S."/>
            <person name="Pu L.-L."/>
            <person name="Saada N."/>
            <person name="Tang L."/>
            <person name="Weissenberger G."/>
            <person name="Zhu Y."/>
            <person name="Hemphill L."/>
            <person name="Shang Y."/>
            <person name="Youmans B."/>
            <person name="Ayvaz T."/>
            <person name="Ross M."/>
            <person name="Santibanez J."/>
            <person name="Aqrawi P."/>
            <person name="Gross S."/>
            <person name="Joshi V."/>
            <person name="Fowler G."/>
            <person name="Nazareth L."/>
            <person name="Reid J."/>
            <person name="Worley K."/>
            <person name="Petrosino J."/>
            <person name="Highlander S."/>
            <person name="Gibbs R."/>
        </authorList>
    </citation>
    <scope>NUCLEOTIDE SEQUENCE [LARGE SCALE GENOMIC DNA]</scope>
    <source>
        <strain evidence="3 4">ATCC 49175</strain>
    </source>
</reference>
<dbReference type="HOGENOM" id="CLU_1348277_0_0_9"/>
<organism evidence="3 4">
    <name type="scientific">Granulicatella adiacens ATCC 49175</name>
    <dbReference type="NCBI Taxonomy" id="638301"/>
    <lineage>
        <taxon>Bacteria</taxon>
        <taxon>Bacillati</taxon>
        <taxon>Bacillota</taxon>
        <taxon>Bacilli</taxon>
        <taxon>Lactobacillales</taxon>
        <taxon>Carnobacteriaceae</taxon>
        <taxon>Granulicatella</taxon>
    </lineage>
</organism>
<dbReference type="InterPro" id="IPR009736">
    <property type="entry name" value="DUF1307"/>
</dbReference>
<protein>
    <recommendedName>
        <fullName evidence="5">DUF1307 domain-containing protein</fullName>
    </recommendedName>
</protein>
<dbReference type="Pfam" id="PF06998">
    <property type="entry name" value="DUF1307"/>
    <property type="match status" value="1"/>
</dbReference>
<gene>
    <name evidence="3" type="ORF">HMPREF0444_0816</name>
</gene>
<feature type="signal peptide" evidence="2">
    <location>
        <begin position="1"/>
        <end position="19"/>
    </location>
</feature>
<evidence type="ECO:0000313" key="3">
    <source>
        <dbReference type="EMBL" id="EEW37457.1"/>
    </source>
</evidence>
<name>C8NFX1_9LACT</name>
<feature type="region of interest" description="Disordered" evidence="1">
    <location>
        <begin position="23"/>
        <end position="46"/>
    </location>
</feature>
<evidence type="ECO:0000256" key="2">
    <source>
        <dbReference type="SAM" id="SignalP"/>
    </source>
</evidence>
<comment type="caution">
    <text evidence="3">The sequence shown here is derived from an EMBL/GenBank/DDBJ whole genome shotgun (WGS) entry which is preliminary data.</text>
</comment>